<gene>
    <name evidence="1" type="ORF">SAMN04488006_0470</name>
</gene>
<dbReference type="STRING" id="593133.SAMN04488006_0470"/>
<reference evidence="2" key="1">
    <citation type="submission" date="2016-10" db="EMBL/GenBank/DDBJ databases">
        <authorList>
            <person name="Varghese N."/>
            <person name="Submissions S."/>
        </authorList>
    </citation>
    <scope>NUCLEOTIDE SEQUENCE [LARGE SCALE GENOMIC DNA]</scope>
    <source>
        <strain evidence="2">DSM 24450</strain>
    </source>
</reference>
<dbReference type="Pfam" id="PF25680">
    <property type="entry name" value="Mom"/>
    <property type="match status" value="1"/>
</dbReference>
<evidence type="ECO:0000313" key="1">
    <source>
        <dbReference type="EMBL" id="SFS30679.1"/>
    </source>
</evidence>
<sequence>MKIEKASGKAIKYACMKFHYAKAVPQIRLGYSVFNDANEWCGVVLFSNGANPHIASEFGLVQGQVVELVRVALNGKQNATSQVLAATLRQITKDAPAVKIIVSYADRNQNHIGTIYQATNWYYLGEYANERGIILNGKLTHRRSINKKYGTSTLSVLKEKVDPNAEIVKGKAKIKYVFPLDKWQRKKIMKIAKPYPKKIVEVDL</sequence>
<evidence type="ECO:0000313" key="2">
    <source>
        <dbReference type="Proteomes" id="UP000199312"/>
    </source>
</evidence>
<dbReference type="AlphaFoldDB" id="A0A1I6NS28"/>
<dbReference type="EMBL" id="FOZP01000001">
    <property type="protein sequence ID" value="SFS30679.1"/>
    <property type="molecule type" value="Genomic_DNA"/>
</dbReference>
<dbReference type="InterPro" id="IPR057895">
    <property type="entry name" value="Mom"/>
</dbReference>
<keyword evidence="2" id="KW-1185">Reference proteome</keyword>
<name>A0A1I6NS28_9FLAO</name>
<organism evidence="1 2">
    <name type="scientific">Lutibacter maritimus</name>
    <dbReference type="NCBI Taxonomy" id="593133"/>
    <lineage>
        <taxon>Bacteria</taxon>
        <taxon>Pseudomonadati</taxon>
        <taxon>Bacteroidota</taxon>
        <taxon>Flavobacteriia</taxon>
        <taxon>Flavobacteriales</taxon>
        <taxon>Flavobacteriaceae</taxon>
        <taxon>Lutibacter</taxon>
    </lineage>
</organism>
<dbReference type="OrthoDB" id="2679889at2"/>
<dbReference type="Proteomes" id="UP000199312">
    <property type="component" value="Unassembled WGS sequence"/>
</dbReference>
<proteinExistence type="predicted"/>
<protein>
    <recommendedName>
        <fullName evidence="3">Protein Mom</fullName>
    </recommendedName>
</protein>
<evidence type="ECO:0008006" key="3">
    <source>
        <dbReference type="Google" id="ProtNLM"/>
    </source>
</evidence>
<dbReference type="RefSeq" id="WP_090222149.1">
    <property type="nucleotide sequence ID" value="NZ_FOZP01000001.1"/>
</dbReference>
<accession>A0A1I6NS28</accession>